<reference evidence="2 3" key="1">
    <citation type="submission" date="2014-06" db="EMBL/GenBank/DDBJ databases">
        <title>The genome of the endonuclear symbiont Nucleicultrix amoebiphila.</title>
        <authorList>
            <person name="Schulz F."/>
            <person name="Horn M."/>
        </authorList>
    </citation>
    <scope>NUCLEOTIDE SEQUENCE [LARGE SCALE GENOMIC DNA]</scope>
    <source>
        <strain evidence="2 3">FS5</strain>
    </source>
</reference>
<sequence length="181" mass="20513">MFQGVGKVILFMLLLTSTVHASDDLKWSPEEIQANYKLFKQTIRSTPEYEMIPIPQRQSLETMEGLCEFYVDHSEDFTALFKQSKTLSQGLQLIKNRATSLHRPITLFKYNQERLTGKSGQALTDSVMQMCYEPMAIVSKGYQIAMGNPILFPGLFNALTMKDGCVAKRATKLSGWLSKNM</sequence>
<evidence type="ECO:0000313" key="2">
    <source>
        <dbReference type="EMBL" id="ARN84088.1"/>
    </source>
</evidence>
<protein>
    <submittedName>
        <fullName evidence="2">Uncharacterized protein</fullName>
    </submittedName>
</protein>
<dbReference type="Proteomes" id="UP000237351">
    <property type="component" value="Chromosome"/>
</dbReference>
<name>A0A1W6N2P1_9PROT</name>
<proteinExistence type="predicted"/>
<dbReference type="RefSeq" id="WP_085783441.1">
    <property type="nucleotide sequence ID" value="NZ_CP008743.1"/>
</dbReference>
<feature type="chain" id="PRO_5012371069" evidence="1">
    <location>
        <begin position="22"/>
        <end position="181"/>
    </location>
</feature>
<evidence type="ECO:0000256" key="1">
    <source>
        <dbReference type="SAM" id="SignalP"/>
    </source>
</evidence>
<organism evidence="2 3">
    <name type="scientific">Candidatus Nucleicultrix amoebiphila FS5</name>
    <dbReference type="NCBI Taxonomy" id="1414854"/>
    <lineage>
        <taxon>Bacteria</taxon>
        <taxon>Pseudomonadati</taxon>
        <taxon>Pseudomonadota</taxon>
        <taxon>Alphaproteobacteria</taxon>
        <taxon>Holosporales</taxon>
        <taxon>Candidatus Nucleicultricaceae</taxon>
        <taxon>Candidatus Nucleicultrix</taxon>
    </lineage>
</organism>
<dbReference type="KEGG" id="naf:GQ61_00585"/>
<evidence type="ECO:0000313" key="3">
    <source>
        <dbReference type="Proteomes" id="UP000237351"/>
    </source>
</evidence>
<accession>A0A1W6N2P1</accession>
<gene>
    <name evidence="2" type="ORF">GQ61_00585</name>
</gene>
<keyword evidence="1" id="KW-0732">Signal</keyword>
<dbReference type="AlphaFoldDB" id="A0A1W6N2P1"/>
<dbReference type="EMBL" id="CP008743">
    <property type="protein sequence ID" value="ARN84088.1"/>
    <property type="molecule type" value="Genomic_DNA"/>
</dbReference>
<keyword evidence="3" id="KW-1185">Reference proteome</keyword>
<feature type="signal peptide" evidence="1">
    <location>
        <begin position="1"/>
        <end position="21"/>
    </location>
</feature>